<feature type="transmembrane region" description="Helical" evidence="5">
    <location>
        <begin position="92"/>
        <end position="119"/>
    </location>
</feature>
<keyword evidence="3 5" id="KW-1133">Transmembrane helix</keyword>
<comment type="caution">
    <text evidence="6">The sequence shown here is derived from an EMBL/GenBank/DDBJ whole genome shotgun (WGS) entry which is preliminary data.</text>
</comment>
<evidence type="ECO:0000256" key="3">
    <source>
        <dbReference type="ARBA" id="ARBA00022989"/>
    </source>
</evidence>
<keyword evidence="7" id="KW-1185">Reference proteome</keyword>
<dbReference type="Pfam" id="PF10292">
    <property type="entry name" value="7TM_GPCR_Srab"/>
    <property type="match status" value="1"/>
</dbReference>
<evidence type="ECO:0000256" key="2">
    <source>
        <dbReference type="ARBA" id="ARBA00022692"/>
    </source>
</evidence>
<name>A0A811K242_9BILA</name>
<dbReference type="EMBL" id="CAJFDH010000002">
    <property type="protein sequence ID" value="CAD5209875.1"/>
    <property type="molecule type" value="Genomic_DNA"/>
</dbReference>
<dbReference type="GO" id="GO:0016020">
    <property type="term" value="C:membrane"/>
    <property type="evidence" value="ECO:0007669"/>
    <property type="project" value="UniProtKB-SubCell"/>
</dbReference>
<feature type="transmembrane region" description="Helical" evidence="5">
    <location>
        <begin position="183"/>
        <end position="205"/>
    </location>
</feature>
<feature type="transmembrane region" description="Helical" evidence="5">
    <location>
        <begin position="57"/>
        <end position="80"/>
    </location>
</feature>
<proteinExistence type="predicted"/>
<dbReference type="EMBL" id="CAJFCW020000002">
    <property type="protein sequence ID" value="CAG9090269.1"/>
    <property type="molecule type" value="Genomic_DNA"/>
</dbReference>
<keyword evidence="2 5" id="KW-0812">Transmembrane</keyword>
<protein>
    <recommendedName>
        <fullName evidence="8">G_PROTEIN_RECEP_F1_2 domain-containing protein</fullName>
    </recommendedName>
</protein>
<dbReference type="Gene3D" id="1.20.1070.10">
    <property type="entry name" value="Rhodopsin 7-helix transmembrane proteins"/>
    <property type="match status" value="1"/>
</dbReference>
<comment type="subcellular location">
    <subcellularLocation>
        <location evidence="1">Membrane</location>
        <topology evidence="1">Multi-pass membrane protein</topology>
    </subcellularLocation>
</comment>
<keyword evidence="4 5" id="KW-0472">Membrane</keyword>
<dbReference type="InterPro" id="IPR019408">
    <property type="entry name" value="7TM_GPCR_serpentine_rcpt_Srab"/>
</dbReference>
<dbReference type="Proteomes" id="UP000783686">
    <property type="component" value="Unassembled WGS sequence"/>
</dbReference>
<evidence type="ECO:0000256" key="4">
    <source>
        <dbReference type="ARBA" id="ARBA00023136"/>
    </source>
</evidence>
<organism evidence="6 7">
    <name type="scientific">Bursaphelenchus okinawaensis</name>
    <dbReference type="NCBI Taxonomy" id="465554"/>
    <lineage>
        <taxon>Eukaryota</taxon>
        <taxon>Metazoa</taxon>
        <taxon>Ecdysozoa</taxon>
        <taxon>Nematoda</taxon>
        <taxon>Chromadorea</taxon>
        <taxon>Rhabditida</taxon>
        <taxon>Tylenchina</taxon>
        <taxon>Tylenchomorpha</taxon>
        <taxon>Aphelenchoidea</taxon>
        <taxon>Aphelenchoididae</taxon>
        <taxon>Bursaphelenchus</taxon>
    </lineage>
</organism>
<evidence type="ECO:0000256" key="5">
    <source>
        <dbReference type="SAM" id="Phobius"/>
    </source>
</evidence>
<feature type="transmembrane region" description="Helical" evidence="5">
    <location>
        <begin position="240"/>
        <end position="262"/>
    </location>
</feature>
<evidence type="ECO:0000256" key="1">
    <source>
        <dbReference type="ARBA" id="ARBA00004141"/>
    </source>
</evidence>
<dbReference type="InterPro" id="IPR052860">
    <property type="entry name" value="NRL-GPCR1"/>
</dbReference>
<dbReference type="Proteomes" id="UP000614601">
    <property type="component" value="Unassembled WGS sequence"/>
</dbReference>
<reference evidence="6" key="1">
    <citation type="submission" date="2020-09" db="EMBL/GenBank/DDBJ databases">
        <authorList>
            <person name="Kikuchi T."/>
        </authorList>
    </citation>
    <scope>NUCLEOTIDE SEQUENCE</scope>
    <source>
        <strain evidence="6">SH1</strain>
    </source>
</reference>
<evidence type="ECO:0000313" key="6">
    <source>
        <dbReference type="EMBL" id="CAD5209875.1"/>
    </source>
</evidence>
<evidence type="ECO:0000313" key="7">
    <source>
        <dbReference type="Proteomes" id="UP000614601"/>
    </source>
</evidence>
<accession>A0A811K242</accession>
<feature type="transmembrane region" description="Helical" evidence="5">
    <location>
        <begin position="140"/>
        <end position="163"/>
    </location>
</feature>
<dbReference type="SUPFAM" id="SSF81321">
    <property type="entry name" value="Family A G protein-coupled receptor-like"/>
    <property type="match status" value="1"/>
</dbReference>
<dbReference type="AlphaFoldDB" id="A0A811K242"/>
<dbReference type="OrthoDB" id="5888952at2759"/>
<feature type="transmembrane region" description="Helical" evidence="5">
    <location>
        <begin position="282"/>
        <end position="301"/>
    </location>
</feature>
<dbReference type="PANTHER" id="PTHR47521:SF7">
    <property type="entry name" value="SERPENTINE RECEPTOR CLASS EPSILON-6"/>
    <property type="match status" value="1"/>
</dbReference>
<dbReference type="PANTHER" id="PTHR47521">
    <property type="entry name" value="SERPENTINE RECEPTOR, CLASS E (EPSILON)-RELATED"/>
    <property type="match status" value="1"/>
</dbReference>
<gene>
    <name evidence="6" type="ORF">BOKJ2_LOCUS2906</name>
</gene>
<sequence>MAEDNCLNCMMVYPFEDWLPVYNKFVYFHRIFFVVTFLLNVYFLYRLCKAQRIHQNIRLVLCSAALSFEILGCTRVTVQVMLEATADVTDRYVVNLICLILSNIHMISVFGSVLCMNMLAVEQHLATVWVKDYEQRSCTVGVILIFVVFAQSVPLAIVLNWLYMKDEFDLHTSFKSCIAVELHWELALAGFSACSVTCTGAALWMEWLKKKNRRLTRNRLMLKSLSARFQQTENSAMNDAIAPSMVGYMVMTFCGFILSFTRKYFVDTYGESFILNKLATDLGYMLFDIYSLFHMFCFLYCNKYLRKQVRRDVFRLLGRSAQQTERSVHFMVDKNAEAVAQQYFNQLQKSWQ</sequence>
<feature type="transmembrane region" description="Helical" evidence="5">
    <location>
        <begin position="27"/>
        <end position="45"/>
    </location>
</feature>
<evidence type="ECO:0008006" key="8">
    <source>
        <dbReference type="Google" id="ProtNLM"/>
    </source>
</evidence>